<name>K9WM74_9CYAN</name>
<dbReference type="Proteomes" id="UP000010471">
    <property type="component" value="Chromosome"/>
</dbReference>
<evidence type="ECO:0000313" key="1">
    <source>
        <dbReference type="EMBL" id="AFZ21510.1"/>
    </source>
</evidence>
<organism evidence="1 2">
    <name type="scientific">Allocoleopsis franciscana PCC 7113</name>
    <dbReference type="NCBI Taxonomy" id="1173027"/>
    <lineage>
        <taxon>Bacteria</taxon>
        <taxon>Bacillati</taxon>
        <taxon>Cyanobacteriota</taxon>
        <taxon>Cyanophyceae</taxon>
        <taxon>Coleofasciculales</taxon>
        <taxon>Coleofasciculaceae</taxon>
        <taxon>Allocoleopsis</taxon>
        <taxon>Allocoleopsis franciscana</taxon>
    </lineage>
</organism>
<sequence length="89" mass="10079">MGCGQKPLVANENENQTEEGWVSIAHPSLAATLVYGLADGCNGLREALEEEFSHFQFILDRPHLKQHLYAMAEAMELTGKIRLIWLRRN</sequence>
<keyword evidence="2" id="KW-1185">Reference proteome</keyword>
<protein>
    <submittedName>
        <fullName evidence="1">Uncharacterized protein</fullName>
    </submittedName>
</protein>
<reference evidence="1 2" key="1">
    <citation type="submission" date="2012-06" db="EMBL/GenBank/DDBJ databases">
        <title>Finished chromosome of genome of Microcoleus sp. PCC 7113.</title>
        <authorList>
            <consortium name="US DOE Joint Genome Institute"/>
            <person name="Gugger M."/>
            <person name="Coursin T."/>
            <person name="Rippka R."/>
            <person name="Tandeau De Marsac N."/>
            <person name="Huntemann M."/>
            <person name="Wei C.-L."/>
            <person name="Han J."/>
            <person name="Detter J.C."/>
            <person name="Han C."/>
            <person name="Tapia R."/>
            <person name="Chen A."/>
            <person name="Kyrpides N."/>
            <person name="Mavromatis K."/>
            <person name="Markowitz V."/>
            <person name="Szeto E."/>
            <person name="Ivanova N."/>
            <person name="Pagani I."/>
            <person name="Pati A."/>
            <person name="Goodwin L."/>
            <person name="Nordberg H.P."/>
            <person name="Cantor M.N."/>
            <person name="Hua S.X."/>
            <person name="Woyke T."/>
            <person name="Kerfeld C.A."/>
        </authorList>
    </citation>
    <scope>NUCLEOTIDE SEQUENCE [LARGE SCALE GENOMIC DNA]</scope>
    <source>
        <strain evidence="1 2">PCC 7113</strain>
    </source>
</reference>
<evidence type="ECO:0000313" key="2">
    <source>
        <dbReference type="Proteomes" id="UP000010471"/>
    </source>
</evidence>
<proteinExistence type="predicted"/>
<dbReference type="EMBL" id="CP003630">
    <property type="protein sequence ID" value="AFZ21510.1"/>
    <property type="molecule type" value="Genomic_DNA"/>
</dbReference>
<dbReference type="HOGENOM" id="CLU_2451304_0_0_3"/>
<dbReference type="AlphaFoldDB" id="K9WM74"/>
<accession>K9WM74</accession>
<dbReference type="RefSeq" id="WP_015185639.1">
    <property type="nucleotide sequence ID" value="NC_019738.1"/>
</dbReference>
<gene>
    <name evidence="1" type="ORF">Mic7113_5906</name>
</gene>
<dbReference type="KEGG" id="mic:Mic7113_5906"/>